<dbReference type="Proteomes" id="UP000321393">
    <property type="component" value="Unassembled WGS sequence"/>
</dbReference>
<comment type="caution">
    <text evidence="1">The sequence shown here is derived from an EMBL/GenBank/DDBJ whole genome shotgun (WGS) entry which is preliminary data.</text>
</comment>
<evidence type="ECO:0000313" key="4">
    <source>
        <dbReference type="Proteomes" id="UP000321947"/>
    </source>
</evidence>
<sequence>MTQEDKETMEKAAYGAIVLNLSDNVIREVIDEEIAYGMWKKLDELYQSKDLTNCAYVRERFFTFKMDDNNSLIENLGEFKKLSSDFK</sequence>
<dbReference type="OrthoDB" id="8042871at2759"/>
<gene>
    <name evidence="2" type="ORF">E5676_scaffold896G00060</name>
    <name evidence="1" type="ORF">E6C27_scaffold108G00080</name>
</gene>
<accession>A0A5A7V1L8</accession>
<evidence type="ECO:0000313" key="1">
    <source>
        <dbReference type="EMBL" id="KAA0059755.1"/>
    </source>
</evidence>
<evidence type="ECO:0000313" key="2">
    <source>
        <dbReference type="EMBL" id="TYJ99769.1"/>
    </source>
</evidence>
<dbReference type="AlphaFoldDB" id="A0A5A7V1L8"/>
<dbReference type="Proteomes" id="UP000321947">
    <property type="component" value="Unassembled WGS sequence"/>
</dbReference>
<dbReference type="Pfam" id="PF14223">
    <property type="entry name" value="Retrotran_gag_2"/>
    <property type="match status" value="1"/>
</dbReference>
<dbReference type="EMBL" id="SSTD01017575">
    <property type="protein sequence ID" value="TYJ99769.1"/>
    <property type="molecule type" value="Genomic_DNA"/>
</dbReference>
<protein>
    <submittedName>
        <fullName evidence="1">Retrovirus-related Pol polyprotein from transposon TNT 1-94</fullName>
    </submittedName>
</protein>
<organism evidence="1 3">
    <name type="scientific">Cucumis melo var. makuwa</name>
    <name type="common">Oriental melon</name>
    <dbReference type="NCBI Taxonomy" id="1194695"/>
    <lineage>
        <taxon>Eukaryota</taxon>
        <taxon>Viridiplantae</taxon>
        <taxon>Streptophyta</taxon>
        <taxon>Embryophyta</taxon>
        <taxon>Tracheophyta</taxon>
        <taxon>Spermatophyta</taxon>
        <taxon>Magnoliopsida</taxon>
        <taxon>eudicotyledons</taxon>
        <taxon>Gunneridae</taxon>
        <taxon>Pentapetalae</taxon>
        <taxon>rosids</taxon>
        <taxon>fabids</taxon>
        <taxon>Cucurbitales</taxon>
        <taxon>Cucurbitaceae</taxon>
        <taxon>Benincaseae</taxon>
        <taxon>Cucumis</taxon>
    </lineage>
</organism>
<reference evidence="3 4" key="1">
    <citation type="submission" date="2019-08" db="EMBL/GenBank/DDBJ databases">
        <title>Draft genome sequences of two oriental melons (Cucumis melo L. var makuwa).</title>
        <authorList>
            <person name="Kwon S.-Y."/>
        </authorList>
    </citation>
    <scope>NUCLEOTIDE SEQUENCE [LARGE SCALE GENOMIC DNA]</scope>
    <source>
        <strain evidence="4">cv. Chang Bougi</strain>
        <strain evidence="3">cv. SW 3</strain>
        <tissue evidence="1">Leaf</tissue>
    </source>
</reference>
<proteinExistence type="predicted"/>
<evidence type="ECO:0000313" key="3">
    <source>
        <dbReference type="Proteomes" id="UP000321393"/>
    </source>
</evidence>
<name>A0A5A7V1L8_CUCMM</name>
<dbReference type="EMBL" id="SSTE01005892">
    <property type="protein sequence ID" value="KAA0059755.1"/>
    <property type="molecule type" value="Genomic_DNA"/>
</dbReference>